<proteinExistence type="predicted"/>
<keyword evidence="1" id="KW-0150">Chloroplast</keyword>
<organism evidence="1">
    <name type="scientific">Attheya longicornis</name>
    <dbReference type="NCBI Taxonomy" id="451786"/>
    <lineage>
        <taxon>Eukaryota</taxon>
        <taxon>Sar</taxon>
        <taxon>Stramenopiles</taxon>
        <taxon>Ochrophyta</taxon>
        <taxon>Bacillariophyta</taxon>
        <taxon>Coscinodiscophyceae</taxon>
        <taxon>Chaetocerotophycidae</taxon>
        <taxon>Chaetocerotales</taxon>
        <taxon>Attheyaceae</taxon>
        <taxon>Attheya</taxon>
    </lineage>
</organism>
<sequence length="133" mass="15862">MVTIKYIAYPEPEEQQLIEFHIEYEDAISPVTELILQTWKGKYFYYALDDIIYNQHASRVERNKLLSILNSTCISLQNNFSISFFNVWIWDISINKISKFNKFLNKERELKNILIITLAFTESHPVQKVEPVW</sequence>
<protein>
    <submittedName>
        <fullName evidence="1">Uncharacterized protein</fullName>
    </submittedName>
</protein>
<evidence type="ECO:0000313" key="1">
    <source>
        <dbReference type="EMBL" id="AWT39157.1"/>
    </source>
</evidence>
<keyword evidence="1" id="KW-0934">Plastid</keyword>
<name>A0A2U9NPV9_9STRA</name>
<dbReference type="GeneID" id="36958790"/>
<accession>A0A2U9NPV9</accession>
<dbReference type="RefSeq" id="YP_009496444.1">
    <property type="nucleotide sequence ID" value="NC_037999.1"/>
</dbReference>
<geneLocation type="chloroplast" evidence="1"/>
<dbReference type="EMBL" id="MG755798">
    <property type="protein sequence ID" value="AWT39157.1"/>
    <property type="molecule type" value="Genomic_DNA"/>
</dbReference>
<gene>
    <name evidence="1" type="primary">ycf88</name>
</gene>
<dbReference type="AlphaFoldDB" id="A0A2U9NPV9"/>
<reference evidence="1" key="1">
    <citation type="journal article" date="2018" name="Adv. Bot. Res.">
        <title>Evolution of the Plastid Genomes in Diatoms.</title>
        <authorList>
            <person name="Yu M."/>
            <person name="Ashworth M.P."/>
            <person name="Hajrah N.H."/>
            <person name="Khiyami M.A."/>
            <person name="Sabir M.J."/>
            <person name="Alhebshi A.M."/>
            <person name="Al-Malki A.L."/>
            <person name="Sabir J.S.M."/>
            <person name="Theriot E.C."/>
            <person name="Jansen R.K."/>
        </authorList>
    </citation>
    <scope>NUCLEOTIDE SEQUENCE</scope>
</reference>